<sequence length="136" mass="14471">MIRCNGNTVGHAKSSGGHCASGMRSRCGTNCRRGSAGRVGGKTAAVLYSPAGTCKHLGIDPFAYLRAALPGLFALGEKPAAERLLDWLPGRWLLSRTRGRLPHETPAGLTSTRQLAPRLLRSSRVIPRCAAHRTAT</sequence>
<dbReference type="Proteomes" id="UP000503447">
    <property type="component" value="Chromosome"/>
</dbReference>
<accession>A0A6M5Z3Y3</accession>
<dbReference type="KEGG" id="ftj:FTUN_7545"/>
<dbReference type="EMBL" id="CP053452">
    <property type="protein sequence ID" value="QJW99922.1"/>
    <property type="molecule type" value="Genomic_DNA"/>
</dbReference>
<evidence type="ECO:0000313" key="1">
    <source>
        <dbReference type="EMBL" id="QJW99922.1"/>
    </source>
</evidence>
<dbReference type="AlphaFoldDB" id="A0A6M5Z3Y3"/>
<reference evidence="2" key="1">
    <citation type="submission" date="2020-05" db="EMBL/GenBank/DDBJ databases">
        <title>Frigoriglobus tundricola gen. nov., sp. nov., a psychrotolerant cellulolytic planctomycete of the family Gemmataceae with two divergent copies of 16S rRNA gene.</title>
        <authorList>
            <person name="Kulichevskaya I.S."/>
            <person name="Ivanova A.A."/>
            <person name="Naumoff D.G."/>
            <person name="Beletsky A.V."/>
            <person name="Rijpstra W.I.C."/>
            <person name="Sinninghe Damste J.S."/>
            <person name="Mardanov A.V."/>
            <person name="Ravin N.V."/>
            <person name="Dedysh S.N."/>
        </authorList>
    </citation>
    <scope>NUCLEOTIDE SEQUENCE [LARGE SCALE GENOMIC DNA]</scope>
    <source>
        <strain evidence="2">PL17</strain>
    </source>
</reference>
<proteinExistence type="predicted"/>
<keyword evidence="2" id="KW-1185">Reference proteome</keyword>
<name>A0A6M5Z3Y3_9BACT</name>
<organism evidence="1 2">
    <name type="scientific">Frigoriglobus tundricola</name>
    <dbReference type="NCBI Taxonomy" id="2774151"/>
    <lineage>
        <taxon>Bacteria</taxon>
        <taxon>Pseudomonadati</taxon>
        <taxon>Planctomycetota</taxon>
        <taxon>Planctomycetia</taxon>
        <taxon>Gemmatales</taxon>
        <taxon>Gemmataceae</taxon>
        <taxon>Frigoriglobus</taxon>
    </lineage>
</organism>
<gene>
    <name evidence="1" type="ORF">FTUN_7545</name>
</gene>
<evidence type="ECO:0000313" key="2">
    <source>
        <dbReference type="Proteomes" id="UP000503447"/>
    </source>
</evidence>
<protein>
    <submittedName>
        <fullName evidence="1">Mobile element protein</fullName>
    </submittedName>
</protein>